<proteinExistence type="predicted"/>
<dbReference type="AlphaFoldDB" id="A0A1R2CXD8"/>
<keyword evidence="2" id="KW-1185">Reference proteome</keyword>
<evidence type="ECO:0000313" key="1">
    <source>
        <dbReference type="EMBL" id="OMJ93631.1"/>
    </source>
</evidence>
<evidence type="ECO:0000313" key="2">
    <source>
        <dbReference type="Proteomes" id="UP000187209"/>
    </source>
</evidence>
<gene>
    <name evidence="1" type="ORF">SteCoe_3326</name>
</gene>
<organism evidence="1 2">
    <name type="scientific">Stentor coeruleus</name>
    <dbReference type="NCBI Taxonomy" id="5963"/>
    <lineage>
        <taxon>Eukaryota</taxon>
        <taxon>Sar</taxon>
        <taxon>Alveolata</taxon>
        <taxon>Ciliophora</taxon>
        <taxon>Postciliodesmatophora</taxon>
        <taxon>Heterotrichea</taxon>
        <taxon>Heterotrichida</taxon>
        <taxon>Stentoridae</taxon>
        <taxon>Stentor</taxon>
    </lineage>
</organism>
<protein>
    <submittedName>
        <fullName evidence="1">Uncharacterized protein</fullName>
    </submittedName>
</protein>
<name>A0A1R2CXD8_9CILI</name>
<sequence>MASTYMAYLQMKNIFSNFPSEFYDKLTENEREKFQELVNAANSLEPQQNKTLNQKPSIEEKSYFQFKNLIFCLELKKLFSKSRLKFSRYSFALIRCLYKDILRTEKVKGQKPLLKINERWRERVKARKQKTQTKTEEKNEIEDFVYLERKNTKMTKKKKTLLRNSKSTENSIKKISKNHSWVLSFALIKWKKFYFSFRSVNQNSQSISILILQLLVAFSEKYKKKQVKFSFDYIKLRYYIISKNNCLKIWLVVKNISTVIKNKKKMALFKTFSLLNSLRKKKIPGKSENKQVTRIEDCLNQMFRLLKKLQKNVEIKNKIIVFLAIQNYQNEDIKFICKKKLKRMCSLLQKLLFIKKYVYFFELKEEAYVKYKKIEFLKEIIQEAIGRSDARMIRGSFIIMKSLYSGNIQTFMCNIEKVMNKIVKRETFEACAAYSVNLGNFLVLRNCFTSNLMIKIYYKRMSSSFLNWASYAENMTMMEELGLLPIDRCFKPTNSYDFTESSEYNTFSSSPGKSFEVRTQFTPDSNT</sequence>
<reference evidence="1 2" key="1">
    <citation type="submission" date="2016-11" db="EMBL/GenBank/DDBJ databases">
        <title>The macronuclear genome of Stentor coeruleus: a giant cell with tiny introns.</title>
        <authorList>
            <person name="Slabodnick M."/>
            <person name="Ruby J.G."/>
            <person name="Reiff S.B."/>
            <person name="Swart E.C."/>
            <person name="Gosai S."/>
            <person name="Prabakaran S."/>
            <person name="Witkowska E."/>
            <person name="Larue G.E."/>
            <person name="Fisher S."/>
            <person name="Freeman R.M."/>
            <person name="Gunawardena J."/>
            <person name="Chu W."/>
            <person name="Stover N.A."/>
            <person name="Gregory B.D."/>
            <person name="Nowacki M."/>
            <person name="Derisi J."/>
            <person name="Roy S.W."/>
            <person name="Marshall W.F."/>
            <person name="Sood P."/>
        </authorList>
    </citation>
    <scope>NUCLEOTIDE SEQUENCE [LARGE SCALE GENOMIC DNA]</scope>
    <source>
        <strain evidence="1">WM001</strain>
    </source>
</reference>
<comment type="caution">
    <text evidence="1">The sequence shown here is derived from an EMBL/GenBank/DDBJ whole genome shotgun (WGS) entry which is preliminary data.</text>
</comment>
<dbReference type="Proteomes" id="UP000187209">
    <property type="component" value="Unassembled WGS sequence"/>
</dbReference>
<accession>A0A1R2CXD8</accession>
<dbReference type="EMBL" id="MPUH01000039">
    <property type="protein sequence ID" value="OMJ93631.1"/>
    <property type="molecule type" value="Genomic_DNA"/>
</dbReference>